<dbReference type="EMBL" id="JAEPCM010000186">
    <property type="protein sequence ID" value="MCG7945864.1"/>
    <property type="molecule type" value="Genomic_DNA"/>
</dbReference>
<dbReference type="Proteomes" id="UP000886667">
    <property type="component" value="Unassembled WGS sequence"/>
</dbReference>
<comment type="caution">
    <text evidence="1">The sequence shown here is derived from an EMBL/GenBank/DDBJ whole genome shotgun (WGS) entry which is preliminary data.</text>
</comment>
<organism evidence="1 2">
    <name type="scientific">Candidatus Thiodiazotropha taylori</name>
    <dbReference type="NCBI Taxonomy" id="2792791"/>
    <lineage>
        <taxon>Bacteria</taxon>
        <taxon>Pseudomonadati</taxon>
        <taxon>Pseudomonadota</taxon>
        <taxon>Gammaproteobacteria</taxon>
        <taxon>Chromatiales</taxon>
        <taxon>Sedimenticolaceae</taxon>
        <taxon>Candidatus Thiodiazotropha</taxon>
    </lineage>
</organism>
<reference evidence="1" key="1">
    <citation type="journal article" date="2021" name="Proc. Natl. Acad. Sci. U.S.A.">
        <title>Global biogeography of chemosynthetic symbionts reveals both localized and globally distributed symbiont groups. .</title>
        <authorList>
            <person name="Osvatic J.T."/>
            <person name="Wilkins L.G.E."/>
            <person name="Leibrecht L."/>
            <person name="Leray M."/>
            <person name="Zauner S."/>
            <person name="Polzin J."/>
            <person name="Camacho Y."/>
            <person name="Gros O."/>
            <person name="van Gils J.A."/>
            <person name="Eisen J.A."/>
            <person name="Petersen J.M."/>
            <person name="Yuen B."/>
        </authorList>
    </citation>
    <scope>NUCLEOTIDE SEQUENCE</scope>
    <source>
        <strain evidence="1">MAGclacostrist064TRANS</strain>
    </source>
</reference>
<accession>A0A9E4N473</accession>
<sequence>MANVFDQFDNGANPFDSFDSVTPEPKGATTQRDFVEGLRNLAPSSKNLAKDLIQPVLHPIDTVEGLVKLTAGLTQKAVLPKDKEGEYEKYVDAVGEHIDYRYGSWDKFKTTLQQDPAGAIADIASVMVGGAGLAKAATKGVTRGIAKSMSRDKPVEMYQDAAKFSTTMDLGEVDKVTEVLLKNKILPTREGTKKLAGMLTDFNGKVNKLIDNAVSSNKRIPRNAVFAEFRKLRKELGGFKAEGRADLAALDNFAREMNLHLNKFGKSVTPRQLQDFKLDMYDKINWDATYQTGTPVVQKIRKAAARSAKNSMNKAIPGLENVNTQYAELLNVLDPLIRSTARLRNSAPVSLKDAANVVAGGSVGGVPGAITAGGVTSFLTGVPRARLAQALYHMQRDTSPLYRPGLTEAGLGAIQTGRLSEILSEYPPEE</sequence>
<protein>
    <submittedName>
        <fullName evidence="1">Uncharacterized protein</fullName>
    </submittedName>
</protein>
<dbReference type="AlphaFoldDB" id="A0A9E4N473"/>
<name>A0A9E4N473_9GAMM</name>
<gene>
    <name evidence="1" type="ORF">JAZ07_05885</name>
</gene>
<proteinExistence type="predicted"/>
<evidence type="ECO:0000313" key="1">
    <source>
        <dbReference type="EMBL" id="MCG7945864.1"/>
    </source>
</evidence>
<evidence type="ECO:0000313" key="2">
    <source>
        <dbReference type="Proteomes" id="UP000886667"/>
    </source>
</evidence>